<proteinExistence type="inferred from homology"/>
<organism evidence="9 10">
    <name type="scientific">Sphingomonas hankyongi</name>
    <dbReference type="NCBI Taxonomy" id="2908209"/>
    <lineage>
        <taxon>Bacteria</taxon>
        <taxon>Pseudomonadati</taxon>
        <taxon>Pseudomonadota</taxon>
        <taxon>Alphaproteobacteria</taxon>
        <taxon>Sphingomonadales</taxon>
        <taxon>Sphingomonadaceae</taxon>
        <taxon>Sphingomonas</taxon>
    </lineage>
</organism>
<dbReference type="InterPro" id="IPR029055">
    <property type="entry name" value="Ntn_hydrolases_N"/>
</dbReference>
<dbReference type="Gene3D" id="3.40.50.620">
    <property type="entry name" value="HUPs"/>
    <property type="match status" value="1"/>
</dbReference>
<evidence type="ECO:0000313" key="9">
    <source>
        <dbReference type="EMBL" id="MCL6730137.1"/>
    </source>
</evidence>
<evidence type="ECO:0000259" key="8">
    <source>
        <dbReference type="PROSITE" id="PS51278"/>
    </source>
</evidence>
<dbReference type="InterPro" id="IPR014729">
    <property type="entry name" value="Rossmann-like_a/b/a_fold"/>
</dbReference>
<dbReference type="PANTHER" id="PTHR43284">
    <property type="entry name" value="ASPARAGINE SYNTHETASE (GLUTAMINE-HYDROLYZING)"/>
    <property type="match status" value="1"/>
</dbReference>
<comment type="caution">
    <text evidence="9">The sequence shown here is derived from an EMBL/GenBank/DDBJ whole genome shotgun (WGS) entry which is preliminary data.</text>
</comment>
<protein>
    <recommendedName>
        <fullName evidence="3">asparagine synthase (glutamine-hydrolyzing)</fullName>
        <ecNumber evidence="3">6.3.5.4</ecNumber>
    </recommendedName>
</protein>
<comment type="similarity">
    <text evidence="2">Belongs to the asparagine synthetase family.</text>
</comment>
<dbReference type="InterPro" id="IPR051786">
    <property type="entry name" value="ASN_synthetase/amidase"/>
</dbReference>
<evidence type="ECO:0000256" key="6">
    <source>
        <dbReference type="ARBA" id="ARBA00022962"/>
    </source>
</evidence>
<reference evidence="9" key="1">
    <citation type="submission" date="2022-05" db="EMBL/GenBank/DDBJ databases">
        <authorList>
            <person name="Jo J.-H."/>
            <person name="Im W.-T."/>
        </authorList>
    </citation>
    <scope>NUCLEOTIDE SEQUENCE</scope>
    <source>
        <strain evidence="9">SE220</strain>
    </source>
</reference>
<evidence type="ECO:0000256" key="3">
    <source>
        <dbReference type="ARBA" id="ARBA00012737"/>
    </source>
</evidence>
<dbReference type="RefSeq" id="WP_249831639.1">
    <property type="nucleotide sequence ID" value="NZ_JAMGBE010000003.1"/>
</dbReference>
<keyword evidence="10" id="KW-1185">Reference proteome</keyword>
<evidence type="ECO:0000313" key="10">
    <source>
        <dbReference type="Proteomes" id="UP001165342"/>
    </source>
</evidence>
<dbReference type="SUPFAM" id="SSF52402">
    <property type="entry name" value="Adenine nucleotide alpha hydrolases-like"/>
    <property type="match status" value="1"/>
</dbReference>
<dbReference type="Gene3D" id="3.60.20.10">
    <property type="entry name" value="Glutamine Phosphoribosylpyrophosphate, subunit 1, domain 1"/>
    <property type="match status" value="1"/>
</dbReference>
<dbReference type="CDD" id="cd01991">
    <property type="entry name" value="Asn_synthase_B_C"/>
    <property type="match status" value="1"/>
</dbReference>
<accession>A0ABT0S2W3</accession>
<evidence type="ECO:0000256" key="4">
    <source>
        <dbReference type="ARBA" id="ARBA00022741"/>
    </source>
</evidence>
<evidence type="ECO:0000256" key="2">
    <source>
        <dbReference type="ARBA" id="ARBA00005752"/>
    </source>
</evidence>
<dbReference type="InterPro" id="IPR033738">
    <property type="entry name" value="AsnB_N"/>
</dbReference>
<sequence length="632" mass="71040">MSGICGVVGLNGRAPAADELDPTLEVLKARGPDAFRVWHDQNIILGHTLLTTTREAAVEQLPLHHPESRCTITADARLDNRDELFAALGVPPGGRTIGDGELILRAYLRWGEDCPGHLLGDFAFAIWDGRRRRLFCARDQMGMRQLSYAYLPGRAFVFATEPRAVVHHSLIPKQLNEGRVADFLDNLERSTLTETFYRGVHRLPPAHTLVADESGLSVERYWRLSMPAQLRLKTDEGYVEAFLDTFRAAVGSRLRSANGVGSMLSGGMDSGSVSAIAAEILKSQGRGPLATYSVALSDPATSMETLGIYESSQMPGLDPRIIRVEEMTSYRDEIIELTRNEEEPFDCHMGLFRMIYRAASRDGVKVVLDGGAGDLLVSGATYMTKLARRGNLLTLWREARATANFWNLPPPALSLFGRSLWTAWAPSPAVAGRRRLAWWLNDLRSSRSGRISKQLIDRARLNDRRRKTRLDAERIGALDDDQRAQSISQAILTVGRERYDRVAASFGVEPRDPFMDLRLIDFCLSLPWKQLQSGGWPKILLRRAMAGKLPDSVRWRRGMDHLGFQVMKEIFGSFSSDDLDREQIRNVLAPHVTDGHLPIVPPDWSEPRHCKEWVDALCLNWWLQKARRTLER</sequence>
<evidence type="ECO:0000256" key="5">
    <source>
        <dbReference type="ARBA" id="ARBA00022840"/>
    </source>
</evidence>
<dbReference type="PIRSF" id="PIRSF001589">
    <property type="entry name" value="Asn_synthetase_glu-h"/>
    <property type="match status" value="1"/>
</dbReference>
<keyword evidence="6" id="KW-0315">Glutamine amidotransferase</keyword>
<dbReference type="PROSITE" id="PS51278">
    <property type="entry name" value="GATASE_TYPE_2"/>
    <property type="match status" value="1"/>
</dbReference>
<dbReference type="Pfam" id="PF13537">
    <property type="entry name" value="GATase_7"/>
    <property type="match status" value="1"/>
</dbReference>
<keyword evidence="5" id="KW-0067">ATP-binding</keyword>
<comment type="pathway">
    <text evidence="1">Amino-acid biosynthesis; L-asparagine biosynthesis; L-asparagine from L-aspartate (L-Gln route): step 1/1.</text>
</comment>
<evidence type="ECO:0000256" key="7">
    <source>
        <dbReference type="ARBA" id="ARBA00048741"/>
    </source>
</evidence>
<comment type="catalytic activity">
    <reaction evidence="7">
        <text>L-aspartate + L-glutamine + ATP + H2O = L-asparagine + L-glutamate + AMP + diphosphate + H(+)</text>
        <dbReference type="Rhea" id="RHEA:12228"/>
        <dbReference type="ChEBI" id="CHEBI:15377"/>
        <dbReference type="ChEBI" id="CHEBI:15378"/>
        <dbReference type="ChEBI" id="CHEBI:29985"/>
        <dbReference type="ChEBI" id="CHEBI:29991"/>
        <dbReference type="ChEBI" id="CHEBI:30616"/>
        <dbReference type="ChEBI" id="CHEBI:33019"/>
        <dbReference type="ChEBI" id="CHEBI:58048"/>
        <dbReference type="ChEBI" id="CHEBI:58359"/>
        <dbReference type="ChEBI" id="CHEBI:456215"/>
        <dbReference type="EC" id="6.3.5.4"/>
    </reaction>
</comment>
<dbReference type="SUPFAM" id="SSF56235">
    <property type="entry name" value="N-terminal nucleophile aminohydrolases (Ntn hydrolases)"/>
    <property type="match status" value="1"/>
</dbReference>
<gene>
    <name evidence="9" type="ORF">LZ538_08745</name>
</gene>
<dbReference type="InterPro" id="IPR006426">
    <property type="entry name" value="Asn_synth_AEB"/>
</dbReference>
<dbReference type="InterPro" id="IPR017932">
    <property type="entry name" value="GATase_2_dom"/>
</dbReference>
<name>A0ABT0S2W3_9SPHN</name>
<evidence type="ECO:0000256" key="1">
    <source>
        <dbReference type="ARBA" id="ARBA00005187"/>
    </source>
</evidence>
<dbReference type="PANTHER" id="PTHR43284:SF1">
    <property type="entry name" value="ASPARAGINE SYNTHETASE"/>
    <property type="match status" value="1"/>
</dbReference>
<dbReference type="Pfam" id="PF00733">
    <property type="entry name" value="Asn_synthase"/>
    <property type="match status" value="1"/>
</dbReference>
<dbReference type="EMBL" id="JAMGBE010000003">
    <property type="protein sequence ID" value="MCL6730137.1"/>
    <property type="molecule type" value="Genomic_DNA"/>
</dbReference>
<feature type="domain" description="Glutamine amidotransferase type-2" evidence="8">
    <location>
        <begin position="5"/>
        <end position="214"/>
    </location>
</feature>
<dbReference type="InterPro" id="IPR001962">
    <property type="entry name" value="Asn_synthase"/>
</dbReference>
<keyword evidence="4" id="KW-0547">Nucleotide-binding</keyword>
<dbReference type="EC" id="6.3.5.4" evidence="3"/>
<dbReference type="Proteomes" id="UP001165342">
    <property type="component" value="Unassembled WGS sequence"/>
</dbReference>
<dbReference type="CDD" id="cd00712">
    <property type="entry name" value="AsnB"/>
    <property type="match status" value="1"/>
</dbReference>